<name>A0AAP0J504_9MAGN</name>
<sequence length="66" mass="7584">MKVCDRNFIVVDFFAIGEVKYGKFKVALPNEIVDNNGQLREEWDHVNSMRALATMNILGEAIKDIR</sequence>
<organism evidence="1 2">
    <name type="scientific">Stephania yunnanensis</name>
    <dbReference type="NCBI Taxonomy" id="152371"/>
    <lineage>
        <taxon>Eukaryota</taxon>
        <taxon>Viridiplantae</taxon>
        <taxon>Streptophyta</taxon>
        <taxon>Embryophyta</taxon>
        <taxon>Tracheophyta</taxon>
        <taxon>Spermatophyta</taxon>
        <taxon>Magnoliopsida</taxon>
        <taxon>Ranunculales</taxon>
        <taxon>Menispermaceae</taxon>
        <taxon>Menispermoideae</taxon>
        <taxon>Cissampelideae</taxon>
        <taxon>Stephania</taxon>
    </lineage>
</organism>
<keyword evidence="2" id="KW-1185">Reference proteome</keyword>
<dbReference type="AlphaFoldDB" id="A0AAP0J504"/>
<comment type="caution">
    <text evidence="1">The sequence shown here is derived from an EMBL/GenBank/DDBJ whole genome shotgun (WGS) entry which is preliminary data.</text>
</comment>
<evidence type="ECO:0000313" key="2">
    <source>
        <dbReference type="Proteomes" id="UP001420932"/>
    </source>
</evidence>
<dbReference type="EMBL" id="JBBNAF010000007">
    <property type="protein sequence ID" value="KAK9127549.1"/>
    <property type="molecule type" value="Genomic_DNA"/>
</dbReference>
<accession>A0AAP0J504</accession>
<proteinExistence type="predicted"/>
<dbReference type="Proteomes" id="UP001420932">
    <property type="component" value="Unassembled WGS sequence"/>
</dbReference>
<evidence type="ECO:0000313" key="1">
    <source>
        <dbReference type="EMBL" id="KAK9127549.1"/>
    </source>
</evidence>
<protein>
    <submittedName>
        <fullName evidence="1">Uncharacterized protein</fullName>
    </submittedName>
</protein>
<reference evidence="1 2" key="1">
    <citation type="submission" date="2024-01" db="EMBL/GenBank/DDBJ databases">
        <title>Genome assemblies of Stephania.</title>
        <authorList>
            <person name="Yang L."/>
        </authorList>
    </citation>
    <scope>NUCLEOTIDE SEQUENCE [LARGE SCALE GENOMIC DNA]</scope>
    <source>
        <strain evidence="1">YNDBR</strain>
        <tissue evidence="1">Leaf</tissue>
    </source>
</reference>
<gene>
    <name evidence="1" type="ORF">Syun_016346</name>
</gene>